<dbReference type="GO" id="GO:0005634">
    <property type="term" value="C:nucleus"/>
    <property type="evidence" value="ECO:0007669"/>
    <property type="project" value="UniProtKB-SubCell"/>
</dbReference>
<keyword evidence="3" id="KW-0238">DNA-binding</keyword>
<evidence type="ECO:0000256" key="2">
    <source>
        <dbReference type="ARBA" id="ARBA00023015"/>
    </source>
</evidence>
<feature type="region of interest" description="Disordered" evidence="6">
    <location>
        <begin position="197"/>
        <end position="271"/>
    </location>
</feature>
<dbReference type="GO" id="GO:0043565">
    <property type="term" value="F:sequence-specific DNA binding"/>
    <property type="evidence" value="ECO:0007669"/>
    <property type="project" value="InterPro"/>
</dbReference>
<dbReference type="Gene3D" id="2.20.25.80">
    <property type="entry name" value="WRKY domain"/>
    <property type="match status" value="1"/>
</dbReference>
<feature type="compositionally biased region" description="Polar residues" evidence="6">
    <location>
        <begin position="139"/>
        <end position="155"/>
    </location>
</feature>
<dbReference type="InterPro" id="IPR003657">
    <property type="entry name" value="WRKY_dom"/>
</dbReference>
<feature type="domain" description="WRKY" evidence="7">
    <location>
        <begin position="362"/>
        <end position="421"/>
    </location>
</feature>
<feature type="compositionally biased region" description="Pro residues" evidence="6">
    <location>
        <begin position="303"/>
        <end position="314"/>
    </location>
</feature>
<dbReference type="OrthoDB" id="2280946at2759"/>
<dbReference type="PROSITE" id="PS50811">
    <property type="entry name" value="WRKY"/>
    <property type="match status" value="1"/>
</dbReference>
<protein>
    <recommendedName>
        <fullName evidence="7">WRKY domain-containing protein</fullName>
    </recommendedName>
</protein>
<sequence>MSTESTFPSPESSRSLSRGTSGTLEGILQQYSQKPELLELILMSKVQEDRRRAEEAKLRSKEIDYVLQRDRDREQAPSSASYQHRHSLPSLLSIVDPSKLSSSPPLTNSSLGSPRSVPEPDRSYPSAESINSKDAVPHPSSQQQHRESPSISCHSTLLHPTIVQHHQQRSPPPSFAHHHQQQRSPLLLPSLMDTYPHHAHQQRRSSLPPPIPSSSSAPPKTQHPPIEPMSNMFSRKRPAFNESEPTSSLDHHHASSNTTSSATTSSNSKSNTTTYHYYYESTLMPSRNKPTPTTQSAPTQQPSVPPPSNKVPIPPMPMSHTHVINAKNSNVHNRQMNHSSKRRRREMQAITMIIETREFPYNDDYLWKNNGNTIHKGSGNKSIYYKCANNPKGCPVNKTVTFKDNGEYLIKYRGKHLSDCSRIKRVVDV</sequence>
<evidence type="ECO:0000256" key="4">
    <source>
        <dbReference type="ARBA" id="ARBA00023163"/>
    </source>
</evidence>
<gene>
    <name evidence="8" type="ORF">LRAMOSA02278</name>
</gene>
<organism evidence="8">
    <name type="scientific">Lichtheimia ramosa</name>
    <dbReference type="NCBI Taxonomy" id="688394"/>
    <lineage>
        <taxon>Eukaryota</taxon>
        <taxon>Fungi</taxon>
        <taxon>Fungi incertae sedis</taxon>
        <taxon>Mucoromycota</taxon>
        <taxon>Mucoromycotina</taxon>
        <taxon>Mucoromycetes</taxon>
        <taxon>Mucorales</taxon>
        <taxon>Lichtheimiaceae</taxon>
        <taxon>Lichtheimia</taxon>
    </lineage>
</organism>
<comment type="subcellular location">
    <subcellularLocation>
        <location evidence="1">Nucleus</location>
    </subcellularLocation>
</comment>
<dbReference type="Pfam" id="PF03106">
    <property type="entry name" value="WRKY"/>
    <property type="match status" value="1"/>
</dbReference>
<proteinExistence type="predicted"/>
<keyword evidence="2" id="KW-0805">Transcription regulation</keyword>
<feature type="region of interest" description="Disordered" evidence="6">
    <location>
        <begin position="283"/>
        <end position="314"/>
    </location>
</feature>
<feature type="compositionally biased region" description="Low complexity" evidence="6">
    <location>
        <begin position="255"/>
        <end position="271"/>
    </location>
</feature>
<feature type="region of interest" description="Disordered" evidence="6">
    <location>
        <begin position="48"/>
        <end position="183"/>
    </location>
</feature>
<evidence type="ECO:0000256" key="6">
    <source>
        <dbReference type="SAM" id="MobiDB-lite"/>
    </source>
</evidence>
<evidence type="ECO:0000256" key="3">
    <source>
        <dbReference type="ARBA" id="ARBA00023125"/>
    </source>
</evidence>
<evidence type="ECO:0000256" key="1">
    <source>
        <dbReference type="ARBA" id="ARBA00004123"/>
    </source>
</evidence>
<reference evidence="8" key="1">
    <citation type="journal article" date="2014" name="Genome Announc.">
        <title>De novo whole-genome sequence and genome annotation of Lichtheimia ramosa.</title>
        <authorList>
            <person name="Linde J."/>
            <person name="Schwartze V."/>
            <person name="Binder U."/>
            <person name="Lass-Florl C."/>
            <person name="Voigt K."/>
            <person name="Horn F."/>
        </authorList>
    </citation>
    <scope>NUCLEOTIDE SEQUENCE</scope>
    <source>
        <strain evidence="8">JMRC FSU:6197</strain>
    </source>
</reference>
<keyword evidence="5" id="KW-0539">Nucleus</keyword>
<feature type="compositionally biased region" description="Low complexity" evidence="6">
    <location>
        <begin position="97"/>
        <end position="114"/>
    </location>
</feature>
<dbReference type="AlphaFoldDB" id="A0A077WLI0"/>
<dbReference type="GO" id="GO:0003700">
    <property type="term" value="F:DNA-binding transcription factor activity"/>
    <property type="evidence" value="ECO:0007669"/>
    <property type="project" value="InterPro"/>
</dbReference>
<feature type="region of interest" description="Disordered" evidence="6">
    <location>
        <begin position="1"/>
        <end position="23"/>
    </location>
</feature>
<feature type="compositionally biased region" description="Basic and acidic residues" evidence="6">
    <location>
        <begin position="48"/>
        <end position="75"/>
    </location>
</feature>
<feature type="compositionally biased region" description="Low complexity" evidence="6">
    <location>
        <begin position="290"/>
        <end position="302"/>
    </location>
</feature>
<evidence type="ECO:0000313" key="8">
    <source>
        <dbReference type="EMBL" id="CDS08330.1"/>
    </source>
</evidence>
<evidence type="ECO:0000259" key="7">
    <source>
        <dbReference type="PROSITE" id="PS50811"/>
    </source>
</evidence>
<dbReference type="SMART" id="SM00774">
    <property type="entry name" value="WRKY"/>
    <property type="match status" value="1"/>
</dbReference>
<accession>A0A077WLI0</accession>
<keyword evidence="4" id="KW-0804">Transcription</keyword>
<dbReference type="InterPro" id="IPR036576">
    <property type="entry name" value="WRKY_dom_sf"/>
</dbReference>
<name>A0A077WLI0_9FUNG</name>
<dbReference type="EMBL" id="LK023324">
    <property type="protein sequence ID" value="CDS08330.1"/>
    <property type="molecule type" value="Genomic_DNA"/>
</dbReference>
<dbReference type="SUPFAM" id="SSF118290">
    <property type="entry name" value="WRKY DNA-binding domain"/>
    <property type="match status" value="1"/>
</dbReference>
<evidence type="ECO:0000256" key="5">
    <source>
        <dbReference type="ARBA" id="ARBA00023242"/>
    </source>
</evidence>